<evidence type="ECO:0000256" key="5">
    <source>
        <dbReference type="ARBA" id="ARBA00023180"/>
    </source>
</evidence>
<feature type="compositionally biased region" description="Polar residues" evidence="6">
    <location>
        <begin position="131"/>
        <end position="145"/>
    </location>
</feature>
<evidence type="ECO:0000256" key="3">
    <source>
        <dbReference type="ARBA" id="ARBA00022737"/>
    </source>
</evidence>
<dbReference type="SUPFAM" id="SSF57625">
    <property type="entry name" value="Invertebrate chitin-binding proteins"/>
    <property type="match status" value="3"/>
</dbReference>
<dbReference type="SMART" id="SM00494">
    <property type="entry name" value="ChtBD2"/>
    <property type="match status" value="3"/>
</dbReference>
<organism evidence="9 10">
    <name type="scientific">Rotaria magnacalcarata</name>
    <dbReference type="NCBI Taxonomy" id="392030"/>
    <lineage>
        <taxon>Eukaryota</taxon>
        <taxon>Metazoa</taxon>
        <taxon>Spiralia</taxon>
        <taxon>Gnathifera</taxon>
        <taxon>Rotifera</taxon>
        <taxon>Eurotatoria</taxon>
        <taxon>Bdelloidea</taxon>
        <taxon>Philodinida</taxon>
        <taxon>Philodinidae</taxon>
        <taxon>Rotaria</taxon>
    </lineage>
</organism>
<evidence type="ECO:0000313" key="9">
    <source>
        <dbReference type="EMBL" id="CAF1583011.1"/>
    </source>
</evidence>
<feature type="domain" description="Chitin-binding type-2" evidence="8">
    <location>
        <begin position="163"/>
        <end position="217"/>
    </location>
</feature>
<dbReference type="InterPro" id="IPR036508">
    <property type="entry name" value="Chitin-bd_dom_sf"/>
</dbReference>
<comment type="caution">
    <text evidence="9">The sequence shown here is derived from an EMBL/GenBank/DDBJ whole genome shotgun (WGS) entry which is preliminary data.</text>
</comment>
<evidence type="ECO:0000256" key="7">
    <source>
        <dbReference type="SAM" id="SignalP"/>
    </source>
</evidence>
<accession>A0A815ZD77</accession>
<keyword evidence="3" id="KW-0677">Repeat</keyword>
<evidence type="ECO:0000313" key="10">
    <source>
        <dbReference type="Proteomes" id="UP000663834"/>
    </source>
</evidence>
<dbReference type="InterPro" id="IPR002557">
    <property type="entry name" value="Chitin-bd_dom"/>
</dbReference>
<dbReference type="Proteomes" id="UP000663834">
    <property type="component" value="Unassembled WGS sequence"/>
</dbReference>
<feature type="chain" id="PRO_5032985633" description="Chitin-binding type-2 domain-containing protein" evidence="7">
    <location>
        <begin position="27"/>
        <end position="310"/>
    </location>
</feature>
<evidence type="ECO:0000259" key="8">
    <source>
        <dbReference type="PROSITE" id="PS50940"/>
    </source>
</evidence>
<dbReference type="PROSITE" id="PS50940">
    <property type="entry name" value="CHIT_BIND_II"/>
    <property type="match status" value="3"/>
</dbReference>
<dbReference type="AlphaFoldDB" id="A0A815ZD77"/>
<evidence type="ECO:0000256" key="6">
    <source>
        <dbReference type="SAM" id="MobiDB-lite"/>
    </source>
</evidence>
<evidence type="ECO:0000256" key="1">
    <source>
        <dbReference type="ARBA" id="ARBA00022669"/>
    </source>
</evidence>
<dbReference type="Pfam" id="PF01607">
    <property type="entry name" value="CBM_14"/>
    <property type="match status" value="3"/>
</dbReference>
<evidence type="ECO:0000256" key="4">
    <source>
        <dbReference type="ARBA" id="ARBA00023157"/>
    </source>
</evidence>
<feature type="domain" description="Chitin-binding type-2" evidence="8">
    <location>
        <begin position="29"/>
        <end position="83"/>
    </location>
</feature>
<dbReference type="EMBL" id="CAJNOW010010601">
    <property type="protein sequence ID" value="CAF1583011.1"/>
    <property type="molecule type" value="Genomic_DNA"/>
</dbReference>
<feature type="domain" description="Chitin-binding type-2" evidence="8">
    <location>
        <begin position="225"/>
        <end position="285"/>
    </location>
</feature>
<keyword evidence="4" id="KW-1015">Disulfide bond</keyword>
<sequence length="310" mass="35559">MNLPGKSMVVQVFVFYFIFIIHITSAVDEFVCPKDGRWPNPTDCEKYYTCNSGINIEGWCGTGMTYDPNHQRCDLSKNIECKNGERPTWTPPEGWLQSESATNYVVTKTTTVSSHDDNEEEEFEVKKKTRTSSNPKMTTTSTRASTKLARNRVTASMPELMENSDCIFQGNMPDPDNCQSYYSCRDDVVKRMRCPEKQLFDGDTRLCNDYRKVFCADRPVNERDIDPCLTQQNGWYADNENQCRSYYLCTDQRKSKMGECPMGSKWHSQKLRCDDPKTIPAPCGLRTNTAISLVPQYYSIVAISVSIFFF</sequence>
<name>A0A815ZD77_9BILA</name>
<protein>
    <recommendedName>
        <fullName evidence="8">Chitin-binding type-2 domain-containing protein</fullName>
    </recommendedName>
</protein>
<dbReference type="OrthoDB" id="6020543at2759"/>
<dbReference type="InterPro" id="IPR051940">
    <property type="entry name" value="Chitin_bind-dev_reg"/>
</dbReference>
<feature type="signal peptide" evidence="7">
    <location>
        <begin position="1"/>
        <end position="26"/>
    </location>
</feature>
<evidence type="ECO:0000256" key="2">
    <source>
        <dbReference type="ARBA" id="ARBA00022729"/>
    </source>
</evidence>
<keyword evidence="1" id="KW-0147">Chitin-binding</keyword>
<keyword evidence="5" id="KW-0325">Glycoprotein</keyword>
<dbReference type="GO" id="GO:0005576">
    <property type="term" value="C:extracellular region"/>
    <property type="evidence" value="ECO:0007669"/>
    <property type="project" value="InterPro"/>
</dbReference>
<gene>
    <name evidence="9" type="ORF">KQP761_LOCUS20344</name>
</gene>
<dbReference type="PANTHER" id="PTHR23301:SF0">
    <property type="entry name" value="CHITIN-BINDING TYPE-2 DOMAIN-CONTAINING PROTEIN-RELATED"/>
    <property type="match status" value="1"/>
</dbReference>
<reference evidence="9" key="1">
    <citation type="submission" date="2021-02" db="EMBL/GenBank/DDBJ databases">
        <authorList>
            <person name="Nowell W R."/>
        </authorList>
    </citation>
    <scope>NUCLEOTIDE SEQUENCE</scope>
</reference>
<feature type="region of interest" description="Disordered" evidence="6">
    <location>
        <begin position="111"/>
        <end position="145"/>
    </location>
</feature>
<dbReference type="Gene3D" id="2.170.140.10">
    <property type="entry name" value="Chitin binding domain"/>
    <property type="match status" value="3"/>
</dbReference>
<keyword evidence="2 7" id="KW-0732">Signal</keyword>
<proteinExistence type="predicted"/>
<dbReference type="PANTHER" id="PTHR23301">
    <property type="entry name" value="CHITIN BINDING PERITROPHIN-A"/>
    <property type="match status" value="1"/>
</dbReference>
<dbReference type="GO" id="GO:0008061">
    <property type="term" value="F:chitin binding"/>
    <property type="evidence" value="ECO:0007669"/>
    <property type="project" value="UniProtKB-KW"/>
</dbReference>